<dbReference type="OrthoDB" id="438939at2759"/>
<dbReference type="PANTHER" id="PTHR12097">
    <property type="entry name" value="SPLICING FACTOR 3B, SUBUNIT 1-RELATED"/>
    <property type="match status" value="1"/>
</dbReference>
<dbReference type="STRING" id="52247.A0A4T0WV88"/>
<dbReference type="Pfam" id="PF22646">
    <property type="entry name" value="PPP2R1A-like_HEAT"/>
    <property type="match status" value="1"/>
</dbReference>
<accession>A0A4T0WV88</accession>
<dbReference type="GO" id="GO:0003729">
    <property type="term" value="F:mRNA binding"/>
    <property type="evidence" value="ECO:0007669"/>
    <property type="project" value="InterPro"/>
</dbReference>
<dbReference type="InterPro" id="IPR038737">
    <property type="entry name" value="SF3b_su1-like"/>
</dbReference>
<evidence type="ECO:0000256" key="1">
    <source>
        <dbReference type="ARBA" id="ARBA00004123"/>
    </source>
</evidence>
<keyword evidence="3" id="KW-0507">mRNA processing</keyword>
<evidence type="ECO:0000256" key="5">
    <source>
        <dbReference type="ARBA" id="ARBA00022737"/>
    </source>
</evidence>
<organism evidence="10 11">
    <name type="scientific">Pichia inconspicua</name>
    <dbReference type="NCBI Taxonomy" id="52247"/>
    <lineage>
        <taxon>Eukaryota</taxon>
        <taxon>Fungi</taxon>
        <taxon>Dikarya</taxon>
        <taxon>Ascomycota</taxon>
        <taxon>Saccharomycotina</taxon>
        <taxon>Pichiomycetes</taxon>
        <taxon>Pichiales</taxon>
        <taxon>Pichiaceae</taxon>
        <taxon>Pichia</taxon>
    </lineage>
</organism>
<dbReference type="SUPFAM" id="SSF48371">
    <property type="entry name" value="ARM repeat"/>
    <property type="match status" value="2"/>
</dbReference>
<dbReference type="InterPro" id="IPR016024">
    <property type="entry name" value="ARM-type_fold"/>
</dbReference>
<comment type="caution">
    <text evidence="10">The sequence shown here is derived from an EMBL/GenBank/DDBJ whole genome shotgun (WGS) entry which is preliminary data.</text>
</comment>
<dbReference type="Proteomes" id="UP000307173">
    <property type="component" value="Unassembled WGS sequence"/>
</dbReference>
<evidence type="ECO:0000259" key="9">
    <source>
        <dbReference type="Pfam" id="PF22646"/>
    </source>
</evidence>
<feature type="domain" description="Phosphatase PP2A regulatory subunit A/Splicing factor 3B subunit 1-like HEAT repeat" evidence="9">
    <location>
        <begin position="792"/>
        <end position="862"/>
    </location>
</feature>
<evidence type="ECO:0000256" key="6">
    <source>
        <dbReference type="ARBA" id="ARBA00023187"/>
    </source>
</evidence>
<name>A0A4T0WV88_9ASCO</name>
<protein>
    <recommendedName>
        <fullName evidence="9">Phosphatase PP2A regulatory subunit A/Splicing factor 3B subunit 1-like HEAT repeat domain-containing protein</fullName>
    </recommendedName>
</protein>
<evidence type="ECO:0000256" key="4">
    <source>
        <dbReference type="ARBA" id="ARBA00022728"/>
    </source>
</evidence>
<proteinExistence type="inferred from homology"/>
<dbReference type="GO" id="GO:0005681">
    <property type="term" value="C:spliceosomal complex"/>
    <property type="evidence" value="ECO:0007669"/>
    <property type="project" value="UniProtKB-KW"/>
</dbReference>
<feature type="region of interest" description="Disordered" evidence="8">
    <location>
        <begin position="1"/>
        <end position="56"/>
    </location>
</feature>
<reference evidence="10 11" key="1">
    <citation type="journal article" date="2019" name="Front. Genet.">
        <title>Whole-Genome Sequencing of the Opportunistic Yeast Pathogen Candida inconspicua Uncovers Its Hybrid Origin.</title>
        <authorList>
            <person name="Mixao V."/>
            <person name="Hansen A.P."/>
            <person name="Saus E."/>
            <person name="Boekhout T."/>
            <person name="Lass-Florl C."/>
            <person name="Gabaldon T."/>
        </authorList>
    </citation>
    <scope>NUCLEOTIDE SEQUENCE [LARGE SCALE GENOMIC DNA]</scope>
    <source>
        <strain evidence="10 11">CBS 180</strain>
    </source>
</reference>
<dbReference type="AlphaFoldDB" id="A0A4T0WV88"/>
<sequence>MSEETTLAVKERDVTPTRDGKGFDEQGDKTPPRASIDRVRRGRKRKLSNGDTNNTDVTVLKESNEQERKIAKLENVPKVPIIAGIPLTTSNLDILLPKGFKVVPFPEDYKPLDNIPPDFTLFEATASTTQSLLVFNEENSLVSRKVDLQSIYKVPDLSDLQQFTELDMKVFKKLVTLGKTDINTLPNEEQQEIKCMKLILKVKNGSPPTRKSSLKVFTDNIKSFGPDLIFKIVIPLLGDSTIDEQGRHLLIKLLNRVIFSLEEGVKPFTKELMSVFMPLLIDENKITRLEGRDLISKLAKAVGLVEMINVLRPDMINENEQIRSLVSKTFAVIANSLGIQLIIPFLNIICRSKKDWKIRHTGIKIIQQITILVRSSVLPYLNHFIPCLLRNIDDEILAVRTVAASTVSTIAEACFPYGFESFEILVKPLNHGLKSHKGRALSHFIKGLGSLVPLMDLQDANYYAYELLKVMKKEAHTSDDEVKRAILVTLEKICKIDGIDRKSILKSEIDRAFFKNFWSRRIAIDRKLNVLCINACYALSLKIGVPKVVLAVLPSLKDESEAYRRMCLEALDKVITTFGSFDLDDKTVTRLINGLLYCFQHQNLENKQASIVVLNGFANILIKLGIRASSHLMSIVSAILYRLKNKDSEVREQAADLISKIVCVLKICKQDELIIRLGTILYESLGEVYPDVLGSLLGALRAVIQYVNSIDTLNPSISQILATLTPILRNRHEKVQEMTIPLIGDIAIRASERISHKEWMRISFELLEMLKAYKKSIRKSANKTFGLIAKVIGPADVLVPLLNNLRVQERQLRVCTSVAIGIVADACSPYTVLPALMNEFRVPDKNVQNGVLKSIGFMFEYIGDKGSDYIYAITPLLLDALTDRDLVHRQIASNVVKQLALGSYCQGYEDAFINFLNLIWPNIFETSPHVINQVIESIESLTLALGPGIILDYTWVGLFHPAKKVRESYWKIFNNIYVSNLHSIVPYYPRFEALLPEMGPHALDESQKPVDLGVEELDLWV</sequence>
<dbReference type="InterPro" id="IPR054573">
    <property type="entry name" value="PP2A/SF3B1-like_HEAT"/>
</dbReference>
<keyword evidence="6" id="KW-0508">mRNA splicing</keyword>
<feature type="compositionally biased region" description="Basic and acidic residues" evidence="8">
    <location>
        <begin position="9"/>
        <end position="39"/>
    </location>
</feature>
<keyword evidence="11" id="KW-1185">Reference proteome</keyword>
<dbReference type="GO" id="GO:0000245">
    <property type="term" value="P:spliceosomal complex assembly"/>
    <property type="evidence" value="ECO:0007669"/>
    <property type="project" value="InterPro"/>
</dbReference>
<gene>
    <name evidence="10" type="ORF">CANINC_004782</name>
</gene>
<dbReference type="EMBL" id="SELW01000665">
    <property type="protein sequence ID" value="TID14136.1"/>
    <property type="molecule type" value="Genomic_DNA"/>
</dbReference>
<evidence type="ECO:0000313" key="10">
    <source>
        <dbReference type="EMBL" id="TID14136.1"/>
    </source>
</evidence>
<evidence type="ECO:0000256" key="3">
    <source>
        <dbReference type="ARBA" id="ARBA00022664"/>
    </source>
</evidence>
<comment type="similarity">
    <text evidence="2">Belongs to the SF3B1 family.</text>
</comment>
<evidence type="ECO:0000256" key="7">
    <source>
        <dbReference type="ARBA" id="ARBA00023242"/>
    </source>
</evidence>
<dbReference type="Gene3D" id="1.25.10.10">
    <property type="entry name" value="Leucine-rich Repeat Variant"/>
    <property type="match status" value="4"/>
</dbReference>
<keyword evidence="4" id="KW-0747">Spliceosome</keyword>
<keyword evidence="5" id="KW-0677">Repeat</keyword>
<evidence type="ECO:0000256" key="8">
    <source>
        <dbReference type="SAM" id="MobiDB-lite"/>
    </source>
</evidence>
<keyword evidence="7" id="KW-0539">Nucleus</keyword>
<dbReference type="InterPro" id="IPR011989">
    <property type="entry name" value="ARM-like"/>
</dbReference>
<evidence type="ECO:0000313" key="11">
    <source>
        <dbReference type="Proteomes" id="UP000307173"/>
    </source>
</evidence>
<evidence type="ECO:0000256" key="2">
    <source>
        <dbReference type="ARBA" id="ARBA00005754"/>
    </source>
</evidence>
<comment type="subcellular location">
    <subcellularLocation>
        <location evidence="1">Nucleus</location>
    </subcellularLocation>
</comment>